<dbReference type="Gene3D" id="2.60.40.1080">
    <property type="match status" value="1"/>
</dbReference>
<dbReference type="OrthoDB" id="8970988at2"/>
<accession>Q46Q12</accession>
<gene>
    <name evidence="2" type="ordered locus">Reut_B5427</name>
</gene>
<dbReference type="EMBL" id="CP000091">
    <property type="protein sequence ID" value="AAZ64772.1"/>
    <property type="molecule type" value="Genomic_DNA"/>
</dbReference>
<dbReference type="KEGG" id="reu:Reut_B5427"/>
<dbReference type="HOGENOM" id="CLU_601128_0_0_4"/>
<organism evidence="2">
    <name type="scientific">Cupriavidus pinatubonensis (strain JMP 134 / LMG 1197)</name>
    <name type="common">Cupriavidus necator (strain JMP 134)</name>
    <dbReference type="NCBI Taxonomy" id="264198"/>
    <lineage>
        <taxon>Bacteria</taxon>
        <taxon>Pseudomonadati</taxon>
        <taxon>Pseudomonadota</taxon>
        <taxon>Betaproteobacteria</taxon>
        <taxon>Burkholderiales</taxon>
        <taxon>Burkholderiaceae</taxon>
        <taxon>Cupriavidus</taxon>
    </lineage>
</organism>
<feature type="signal peptide" evidence="1">
    <location>
        <begin position="1"/>
        <end position="27"/>
    </location>
</feature>
<protein>
    <recommendedName>
        <fullName evidence="3">Ig-like, group 2</fullName>
    </recommendedName>
</protein>
<evidence type="ECO:0000256" key="1">
    <source>
        <dbReference type="SAM" id="SignalP"/>
    </source>
</evidence>
<dbReference type="AlphaFoldDB" id="Q46Q12"/>
<name>Q46Q12_CUPPJ</name>
<proteinExistence type="predicted"/>
<reference evidence="2" key="1">
    <citation type="submission" date="2005-08" db="EMBL/GenBank/DDBJ databases">
        <title>Complete sequence of chromosome 2 of Ralstonia eutropha JMP134.</title>
        <authorList>
            <person name="Copeland A."/>
            <person name="Lucas S."/>
            <person name="Lapidus A."/>
            <person name="Barry K."/>
            <person name="Detter J.C."/>
            <person name="Glavina T."/>
            <person name="Hammon N."/>
            <person name="Israni S."/>
            <person name="Pitluck S."/>
            <person name="Goltsman E."/>
            <person name="Martinez M."/>
            <person name="Schmutz J."/>
            <person name="Larimer F."/>
            <person name="Land M."/>
            <person name="Lykidis A."/>
            <person name="Richardson P."/>
        </authorList>
    </citation>
    <scope>NUCLEOTIDE SEQUENCE [LARGE SCALE GENOMIC DNA]</scope>
    <source>
        <strain evidence="2">JMP134</strain>
    </source>
</reference>
<evidence type="ECO:0000313" key="2">
    <source>
        <dbReference type="EMBL" id="AAZ64772.1"/>
    </source>
</evidence>
<feature type="chain" id="PRO_5004232500" description="Ig-like, group 2" evidence="1">
    <location>
        <begin position="28"/>
        <end position="454"/>
    </location>
</feature>
<evidence type="ECO:0008006" key="3">
    <source>
        <dbReference type="Google" id="ProtNLM"/>
    </source>
</evidence>
<sequence length="454" mass="45165">MTQGGTIMKARSWLGGLVCAAATFLVAACGGGGGGSGSSTPTAATAVNYAAKLNITTAEVGVGRTITISAAAVDSNGNDVTSSTSFAWTSMDNAVASVVGSTATVGNAVVTGVNTGTTKVQVVATVKAADNSTVQLPAQTATITVVPASATTYSLSVPNTSLSMTDGQTLPVKVSLVDNNGNDVSANGSGWAWSSSGSAVQVTASLNSASLKASNSSTTAAAAADVSVSVTAPDGRVLGGVIFVTVQKNGSATYRVVTTQNGDPVNALQVLSSYPAKFTARVLRNDDQDVTADFDGAWTYVATSPTLSASEAAGTHDVTVSTSLAKGAGPTQGTLTVTAASTKLAAKPTATLNVVENPEWTLMPDVQQPLVLTMLGIPIPVTVGLKNFGNDTPSSACTGWNWTSTGPVLLGGSGVGPNQQLVTGTAAGDFTLTVSCTNVADGKLMTLKLVGTVK</sequence>
<keyword evidence="1" id="KW-0732">Signal</keyword>